<dbReference type="GO" id="GO:0030145">
    <property type="term" value="F:manganese ion binding"/>
    <property type="evidence" value="ECO:0007669"/>
    <property type="project" value="UniProtKB-UniRule"/>
</dbReference>
<feature type="binding site" evidence="9">
    <location>
        <position position="105"/>
    </location>
    <ligand>
        <name>Mn(2+)</name>
        <dbReference type="ChEBI" id="CHEBI:29035"/>
    </ligand>
</feature>
<dbReference type="SMART" id="SM00835">
    <property type="entry name" value="Cupin_1"/>
    <property type="match status" value="1"/>
</dbReference>
<keyword evidence="7 8" id="KW-0464">Manganese</keyword>
<feature type="binding site" evidence="9">
    <location>
        <position position="100"/>
    </location>
    <ligand>
        <name>Mn(2+)</name>
        <dbReference type="ChEBI" id="CHEBI:29035"/>
    </ligand>
</feature>
<dbReference type="AlphaFoldDB" id="A0AA88UCD6"/>
<dbReference type="CDD" id="cd02241">
    <property type="entry name" value="cupin_OxOx"/>
    <property type="match status" value="1"/>
</dbReference>
<reference evidence="13" key="1">
    <citation type="submission" date="2022-12" db="EMBL/GenBank/DDBJ databases">
        <title>Draft genome assemblies for two species of Escallonia (Escalloniales).</title>
        <authorList>
            <person name="Chanderbali A."/>
            <person name="Dervinis C."/>
            <person name="Anghel I."/>
            <person name="Soltis D."/>
            <person name="Soltis P."/>
            <person name="Zapata F."/>
        </authorList>
    </citation>
    <scope>NUCLEOTIDE SEQUENCE</scope>
    <source>
        <strain evidence="13">UCBG92.1500</strain>
        <tissue evidence="13">Leaf</tissue>
    </source>
</reference>
<dbReference type="Pfam" id="PF00190">
    <property type="entry name" value="Cupin_1"/>
    <property type="match status" value="1"/>
</dbReference>
<evidence type="ECO:0000256" key="2">
    <source>
        <dbReference type="ARBA" id="ARBA00007456"/>
    </source>
</evidence>
<evidence type="ECO:0000256" key="1">
    <source>
        <dbReference type="ARBA" id="ARBA00004271"/>
    </source>
</evidence>
<evidence type="ECO:0000256" key="7">
    <source>
        <dbReference type="ARBA" id="ARBA00023211"/>
    </source>
</evidence>
<name>A0AA88UCD6_9ASTE</name>
<evidence type="ECO:0000256" key="5">
    <source>
        <dbReference type="ARBA" id="ARBA00022723"/>
    </source>
</evidence>
<sequence length="207" mass="22236">MKAIASILADGFQPSPLQDFCVADFNSSVLVNGYACMDPKLVKADHFFVSGLHLDGSTSNPFGSSVNRITVSQLPGLNTLGLSTVHVNYARGGVVPPHIHPRATEILTVLEGNLRVGFVTSDLDENRLITKDLREGDVFVFPIGHVHFQQNVGHGNVSVIAFLSSPNPGVITVANAVFGSNPSMANDILAKAFQVDKTIIDQFQLHF</sequence>
<dbReference type="InterPro" id="IPR006045">
    <property type="entry name" value="Cupin_1"/>
</dbReference>
<dbReference type="InterPro" id="IPR011051">
    <property type="entry name" value="RmlC_Cupin_sf"/>
</dbReference>
<dbReference type="PROSITE" id="PS00725">
    <property type="entry name" value="GERMIN"/>
    <property type="match status" value="1"/>
</dbReference>
<feature type="domain" description="Cupin type-1" evidence="12">
    <location>
        <begin position="50"/>
        <end position="201"/>
    </location>
</feature>
<dbReference type="Gene3D" id="2.60.120.10">
    <property type="entry name" value="Jelly Rolls"/>
    <property type="match status" value="1"/>
</dbReference>
<organism evidence="13 14">
    <name type="scientific">Escallonia rubra</name>
    <dbReference type="NCBI Taxonomy" id="112253"/>
    <lineage>
        <taxon>Eukaryota</taxon>
        <taxon>Viridiplantae</taxon>
        <taxon>Streptophyta</taxon>
        <taxon>Embryophyta</taxon>
        <taxon>Tracheophyta</taxon>
        <taxon>Spermatophyta</taxon>
        <taxon>Magnoliopsida</taxon>
        <taxon>eudicotyledons</taxon>
        <taxon>Gunneridae</taxon>
        <taxon>Pentapetalae</taxon>
        <taxon>asterids</taxon>
        <taxon>campanulids</taxon>
        <taxon>Escalloniales</taxon>
        <taxon>Escalloniaceae</taxon>
        <taxon>Escallonia</taxon>
    </lineage>
</organism>
<accession>A0AA88UCD6</accession>
<evidence type="ECO:0000256" key="4">
    <source>
        <dbReference type="ARBA" id="ARBA00022525"/>
    </source>
</evidence>
<gene>
    <name evidence="13" type="ORF">RJ640_029833</name>
</gene>
<evidence type="ECO:0000256" key="10">
    <source>
        <dbReference type="PIRSR" id="PIRSR601929-3"/>
    </source>
</evidence>
<dbReference type="Proteomes" id="UP001187471">
    <property type="component" value="Unassembled WGS sequence"/>
</dbReference>
<keyword evidence="14" id="KW-1185">Reference proteome</keyword>
<feature type="binding site" evidence="9">
    <location>
        <position position="147"/>
    </location>
    <ligand>
        <name>Mn(2+)</name>
        <dbReference type="ChEBI" id="CHEBI:29035"/>
    </ligand>
</feature>
<dbReference type="InterPro" id="IPR001929">
    <property type="entry name" value="Germin"/>
</dbReference>
<evidence type="ECO:0000256" key="9">
    <source>
        <dbReference type="PIRSR" id="PIRSR601929-2"/>
    </source>
</evidence>
<comment type="similarity">
    <text evidence="2 11">Belongs to the germin family.</text>
</comment>
<evidence type="ECO:0000313" key="13">
    <source>
        <dbReference type="EMBL" id="KAK2977788.1"/>
    </source>
</evidence>
<dbReference type="SUPFAM" id="SSF51182">
    <property type="entry name" value="RmlC-like cupins"/>
    <property type="match status" value="1"/>
</dbReference>
<feature type="binding site" evidence="8">
    <location>
        <position position="105"/>
    </location>
    <ligand>
        <name>oxalate</name>
        <dbReference type="ChEBI" id="CHEBI:30623"/>
    </ligand>
</feature>
<dbReference type="InterPro" id="IPR019780">
    <property type="entry name" value="Germin_Mn-BS"/>
</dbReference>
<dbReference type="FunFam" id="2.60.120.10:FF:000005">
    <property type="entry name" value="Germin-like protein subfamily 1 member 8"/>
    <property type="match status" value="1"/>
</dbReference>
<evidence type="ECO:0000256" key="3">
    <source>
        <dbReference type="ARBA" id="ARBA00022523"/>
    </source>
</evidence>
<dbReference type="EMBL" id="JAVXUO010001950">
    <property type="protein sequence ID" value="KAK2977788.1"/>
    <property type="molecule type" value="Genomic_DNA"/>
</dbReference>
<feature type="disulfide bond" evidence="10">
    <location>
        <begin position="21"/>
        <end position="36"/>
    </location>
</feature>
<keyword evidence="5 8" id="KW-0479">Metal-binding</keyword>
<proteinExistence type="inferred from homology"/>
<keyword evidence="3 11" id="KW-0052">Apoplast</keyword>
<protein>
    <recommendedName>
        <fullName evidence="11">Germin-like protein</fullName>
    </recommendedName>
</protein>
<dbReference type="PRINTS" id="PR00325">
    <property type="entry name" value="GERMIN"/>
</dbReference>
<keyword evidence="6 10" id="KW-1015">Disulfide bond</keyword>
<dbReference type="GO" id="GO:0048046">
    <property type="term" value="C:apoplast"/>
    <property type="evidence" value="ECO:0007669"/>
    <property type="project" value="UniProtKB-SubCell"/>
</dbReference>
<evidence type="ECO:0000256" key="11">
    <source>
        <dbReference type="RuleBase" id="RU366015"/>
    </source>
</evidence>
<evidence type="ECO:0000259" key="12">
    <source>
        <dbReference type="SMART" id="SM00835"/>
    </source>
</evidence>
<keyword evidence="4 11" id="KW-0964">Secreted</keyword>
<evidence type="ECO:0000256" key="8">
    <source>
        <dbReference type="PIRSR" id="PIRSR601929-1"/>
    </source>
</evidence>
<evidence type="ECO:0000313" key="14">
    <source>
        <dbReference type="Proteomes" id="UP001187471"/>
    </source>
</evidence>
<feature type="binding site" evidence="9">
    <location>
        <position position="98"/>
    </location>
    <ligand>
        <name>Mn(2+)</name>
        <dbReference type="ChEBI" id="CHEBI:29035"/>
    </ligand>
</feature>
<comment type="caution">
    <text evidence="13">The sequence shown here is derived from an EMBL/GenBank/DDBJ whole genome shotgun (WGS) entry which is preliminary data.</text>
</comment>
<dbReference type="InterPro" id="IPR014710">
    <property type="entry name" value="RmlC-like_jellyroll"/>
</dbReference>
<feature type="binding site" evidence="8">
    <location>
        <position position="100"/>
    </location>
    <ligand>
        <name>oxalate</name>
        <dbReference type="ChEBI" id="CHEBI:30623"/>
    </ligand>
</feature>
<dbReference type="PANTHER" id="PTHR31238">
    <property type="entry name" value="GERMIN-LIKE PROTEIN SUBFAMILY 3 MEMBER 3"/>
    <property type="match status" value="1"/>
</dbReference>
<evidence type="ECO:0000256" key="6">
    <source>
        <dbReference type="ARBA" id="ARBA00023157"/>
    </source>
</evidence>
<comment type="subcellular location">
    <subcellularLocation>
        <location evidence="1 11">Secreted</location>
        <location evidence="1 11">Extracellular space</location>
        <location evidence="1 11">Apoplast</location>
    </subcellularLocation>
</comment>